<dbReference type="OrthoDB" id="7875801at2"/>
<keyword evidence="1" id="KW-0472">Membrane</keyword>
<reference evidence="2 3" key="1">
    <citation type="submission" date="2018-03" db="EMBL/GenBank/DDBJ databases">
        <title>The Complete Genome of Celeribacter baekdonensis strain LH4, a Thiosulfate-Oxidizing Alphaproteobacterium Isolated from Gulf of Mexico Continental Slope Sediments.</title>
        <authorList>
            <person name="Flood B.E."/>
            <person name="Bailey J.V."/>
            <person name="Leprich D."/>
        </authorList>
    </citation>
    <scope>NUCLEOTIDE SEQUENCE [LARGE SCALE GENOMIC DNA]</scope>
    <source>
        <strain evidence="2 3">LH4</strain>
    </source>
</reference>
<dbReference type="AlphaFoldDB" id="A0A2R4M6Z7"/>
<evidence type="ECO:0000313" key="2">
    <source>
        <dbReference type="EMBL" id="AVW92888.1"/>
    </source>
</evidence>
<protein>
    <recommendedName>
        <fullName evidence="4">50S ribosomal protein L35</fullName>
    </recommendedName>
</protein>
<evidence type="ECO:0000313" key="3">
    <source>
        <dbReference type="Proteomes" id="UP000241447"/>
    </source>
</evidence>
<keyword evidence="1" id="KW-0812">Transmembrane</keyword>
<sequence>MDTDLFLVLGTAICVLAVPAFVSAFSDSRPPRGAAIMVMIGGGLLVAAVTKHPGGYAINDIPDAVMRVIGHYF</sequence>
<evidence type="ECO:0008006" key="4">
    <source>
        <dbReference type="Google" id="ProtNLM"/>
    </source>
</evidence>
<dbReference type="RefSeq" id="WP_009572393.1">
    <property type="nucleotide sequence ID" value="NZ_CAXASY010000005.1"/>
</dbReference>
<dbReference type="Proteomes" id="UP000241447">
    <property type="component" value="Chromosome"/>
</dbReference>
<organism evidence="2 3">
    <name type="scientific">Celeribacter baekdonensis</name>
    <dbReference type="NCBI Taxonomy" id="875171"/>
    <lineage>
        <taxon>Bacteria</taxon>
        <taxon>Pseudomonadati</taxon>
        <taxon>Pseudomonadota</taxon>
        <taxon>Alphaproteobacteria</taxon>
        <taxon>Rhodobacterales</taxon>
        <taxon>Roseobacteraceae</taxon>
        <taxon>Celeribacter</taxon>
    </lineage>
</organism>
<dbReference type="EMBL" id="CP028475">
    <property type="protein sequence ID" value="AVW92888.1"/>
    <property type="molecule type" value="Genomic_DNA"/>
</dbReference>
<proteinExistence type="predicted"/>
<keyword evidence="1" id="KW-1133">Transmembrane helix</keyword>
<accession>A0A2R4M6Z7</accession>
<evidence type="ECO:0000256" key="1">
    <source>
        <dbReference type="SAM" id="Phobius"/>
    </source>
</evidence>
<feature type="transmembrane region" description="Helical" evidence="1">
    <location>
        <begin position="34"/>
        <end position="50"/>
    </location>
</feature>
<name>A0A2R4M6Z7_9RHOB</name>
<dbReference type="KEGG" id="cbak:DA792_18800"/>
<gene>
    <name evidence="2" type="ORF">DA792_18800</name>
</gene>